<keyword evidence="1" id="KW-0472">Membrane</keyword>
<dbReference type="OrthoDB" id="934696at2"/>
<keyword evidence="1" id="KW-1133">Transmembrane helix</keyword>
<keyword evidence="1" id="KW-0812">Transmembrane</keyword>
<dbReference type="InterPro" id="IPR006860">
    <property type="entry name" value="FecR"/>
</dbReference>
<evidence type="ECO:0000256" key="1">
    <source>
        <dbReference type="SAM" id="Phobius"/>
    </source>
</evidence>
<dbReference type="Gene3D" id="2.60.120.1440">
    <property type="match status" value="1"/>
</dbReference>
<accession>A0A1T4U4V9</accession>
<dbReference type="InterPro" id="IPR032508">
    <property type="entry name" value="FecR_C"/>
</dbReference>
<reference evidence="5" key="1">
    <citation type="submission" date="2017-02" db="EMBL/GenBank/DDBJ databases">
        <authorList>
            <person name="Varghese N."/>
            <person name="Submissions S."/>
        </authorList>
    </citation>
    <scope>NUCLEOTIDE SEQUENCE [LARGE SCALE GENOMIC DNA]</scope>
    <source>
        <strain evidence="5">DSM 22224</strain>
    </source>
</reference>
<dbReference type="Pfam" id="PF04773">
    <property type="entry name" value="FecR"/>
    <property type="match status" value="1"/>
</dbReference>
<dbReference type="AlphaFoldDB" id="A0A1T4U4V9"/>
<organism evidence="4 5">
    <name type="scientific">Chitinophaga eiseniae</name>
    <dbReference type="NCBI Taxonomy" id="634771"/>
    <lineage>
        <taxon>Bacteria</taxon>
        <taxon>Pseudomonadati</taxon>
        <taxon>Bacteroidota</taxon>
        <taxon>Chitinophagia</taxon>
        <taxon>Chitinophagales</taxon>
        <taxon>Chitinophagaceae</taxon>
        <taxon>Chitinophaga</taxon>
    </lineage>
</organism>
<feature type="transmembrane region" description="Helical" evidence="1">
    <location>
        <begin position="74"/>
        <end position="93"/>
    </location>
</feature>
<evidence type="ECO:0000259" key="3">
    <source>
        <dbReference type="Pfam" id="PF16344"/>
    </source>
</evidence>
<dbReference type="PIRSF" id="PIRSF018266">
    <property type="entry name" value="FecR"/>
    <property type="match status" value="1"/>
</dbReference>
<dbReference type="PANTHER" id="PTHR30273">
    <property type="entry name" value="PERIPLASMIC SIGNAL SENSOR AND SIGMA FACTOR ACTIVATOR FECR-RELATED"/>
    <property type="match status" value="1"/>
</dbReference>
<dbReference type="Pfam" id="PF16344">
    <property type="entry name" value="FecR_C"/>
    <property type="match status" value="1"/>
</dbReference>
<feature type="domain" description="Protein FecR C-terminal" evidence="3">
    <location>
        <begin position="275"/>
        <end position="337"/>
    </location>
</feature>
<dbReference type="RefSeq" id="WP_078673261.1">
    <property type="nucleotide sequence ID" value="NZ_FUWZ01000009.1"/>
</dbReference>
<dbReference type="EMBL" id="FUWZ01000009">
    <property type="protein sequence ID" value="SKA47717.1"/>
    <property type="molecule type" value="Genomic_DNA"/>
</dbReference>
<sequence length="344" mass="37928">MPISTEQIARYLEGRCAPAEQREIADYLHRHPEELEQFLDQQGWGADMTLPEEQSERMLTAIRRQTVHTRRRRLLWPAIGTAAAAAIAGWVWWTMPAAEQPVHKTMPVMAQAPAVTAPVITVLRVYHATDSVVRLPDGTNATLRSSAEVRYDAGYGRQHRELQLSGEATFDVAARAALPFTVHSGAVSTTALGTVFMVSAPEHTHHVKVRLLSGKVVVKTKDSKGTYLAPGQELAWNEDNNKLSVYAWKQPVKPAAVNPAVAPDATVLMHDGQIEFVKCAVEEVFNVLHREYGIQISADPGDLKGCFFSGTLAGQQEADDIIHTIATLNQLTLTKDNTGYHIRK</sequence>
<evidence type="ECO:0000259" key="2">
    <source>
        <dbReference type="Pfam" id="PF04773"/>
    </source>
</evidence>
<dbReference type="InterPro" id="IPR012373">
    <property type="entry name" value="Ferrdict_sens_TM"/>
</dbReference>
<keyword evidence="5" id="KW-1185">Reference proteome</keyword>
<evidence type="ECO:0000313" key="5">
    <source>
        <dbReference type="Proteomes" id="UP000190367"/>
    </source>
</evidence>
<dbReference type="Gene3D" id="3.55.50.30">
    <property type="match status" value="1"/>
</dbReference>
<dbReference type="GO" id="GO:0016989">
    <property type="term" value="F:sigma factor antagonist activity"/>
    <property type="evidence" value="ECO:0007669"/>
    <property type="project" value="TreeGrafter"/>
</dbReference>
<dbReference type="Proteomes" id="UP000190367">
    <property type="component" value="Unassembled WGS sequence"/>
</dbReference>
<gene>
    <name evidence="4" type="ORF">SAMN04488128_10927</name>
</gene>
<evidence type="ECO:0000313" key="4">
    <source>
        <dbReference type="EMBL" id="SKA47717.1"/>
    </source>
</evidence>
<protein>
    <submittedName>
        <fullName evidence="4">Ferric-dicitrate binding protein FerR, regulates iron transport through sigma-19</fullName>
    </submittedName>
</protein>
<name>A0A1T4U4V9_9BACT</name>
<proteinExistence type="predicted"/>
<feature type="domain" description="FecR protein" evidence="2">
    <location>
        <begin position="132"/>
        <end position="216"/>
    </location>
</feature>
<dbReference type="PANTHER" id="PTHR30273:SF2">
    <property type="entry name" value="PROTEIN FECR"/>
    <property type="match status" value="1"/>
</dbReference>
<dbReference type="STRING" id="634771.SAMN04488128_10927"/>